<dbReference type="GO" id="GO:0032259">
    <property type="term" value="P:methylation"/>
    <property type="evidence" value="ECO:0007669"/>
    <property type="project" value="UniProtKB-KW"/>
</dbReference>
<evidence type="ECO:0000313" key="2">
    <source>
        <dbReference type="EMBL" id="QFZ20392.1"/>
    </source>
</evidence>
<evidence type="ECO:0000259" key="1">
    <source>
        <dbReference type="Pfam" id="PF08242"/>
    </source>
</evidence>
<organism evidence="2 3">
    <name type="scientific">Saccharothrix syringae</name>
    <name type="common">Nocardiopsis syringae</name>
    <dbReference type="NCBI Taxonomy" id="103733"/>
    <lineage>
        <taxon>Bacteria</taxon>
        <taxon>Bacillati</taxon>
        <taxon>Actinomycetota</taxon>
        <taxon>Actinomycetes</taxon>
        <taxon>Pseudonocardiales</taxon>
        <taxon>Pseudonocardiaceae</taxon>
        <taxon>Saccharothrix</taxon>
    </lineage>
</organism>
<dbReference type="EMBL" id="CP034550">
    <property type="protein sequence ID" value="QFZ20392.1"/>
    <property type="molecule type" value="Genomic_DNA"/>
</dbReference>
<dbReference type="Gene3D" id="3.40.50.150">
    <property type="entry name" value="Vaccinia Virus protein VP39"/>
    <property type="match status" value="1"/>
</dbReference>
<keyword evidence="3" id="KW-1185">Reference proteome</keyword>
<keyword evidence="2" id="KW-0489">Methyltransferase</keyword>
<protein>
    <submittedName>
        <fullName evidence="2">Methyltransferase</fullName>
    </submittedName>
</protein>
<dbReference type="KEGG" id="ssyi:EKG83_25880"/>
<dbReference type="PANTHER" id="PTHR43712:SF2">
    <property type="entry name" value="O-METHYLTRANSFERASE CICE"/>
    <property type="match status" value="1"/>
</dbReference>
<dbReference type="CDD" id="cd02440">
    <property type="entry name" value="AdoMet_MTases"/>
    <property type="match status" value="1"/>
</dbReference>
<dbReference type="InterPro" id="IPR036388">
    <property type="entry name" value="WH-like_DNA-bd_sf"/>
</dbReference>
<dbReference type="PANTHER" id="PTHR43712">
    <property type="entry name" value="PUTATIVE (AFU_ORTHOLOGUE AFUA_4G14580)-RELATED"/>
    <property type="match status" value="1"/>
</dbReference>
<accession>A0A5Q0H3U0</accession>
<proteinExistence type="predicted"/>
<dbReference type="InterPro" id="IPR029063">
    <property type="entry name" value="SAM-dependent_MTases_sf"/>
</dbReference>
<dbReference type="Gene3D" id="1.10.10.10">
    <property type="entry name" value="Winged helix-like DNA-binding domain superfamily/Winged helix DNA-binding domain"/>
    <property type="match status" value="1"/>
</dbReference>
<sequence length="346" mass="37678">MTFERTSTHHTVDHDFTAECRAGGDAPALAAAAALLEMGDRLGVVTVIQTGEPFTVAQLAQAADLRETGVAGYCEALESAALIEPVGTDGGTFRAVPDFDVIQHQAGFLSWTMNANRPFVENARDFLNDPDRGTGIDLRDGREVAVSSQWMGSKAFYPAALSALIEVKPAVAVDLGSGTCRLLIEILLALPDSRAVGLDLDHDSCAAARQAGDRAGVSDRLTVFERPIQSIATDPSPLEGADVIHAGFVFHDMFPEEENTAMEVFARCREALRPGGIMALTEAVPYLRNTRERRFSAAVTYFHHQFMKRRLQTEKEWEARLRDAGFSAVEPVELAFPTGRLFLARK</sequence>
<dbReference type="OrthoDB" id="3359395at2"/>
<evidence type="ECO:0000313" key="3">
    <source>
        <dbReference type="Proteomes" id="UP000325787"/>
    </source>
</evidence>
<dbReference type="InterPro" id="IPR013217">
    <property type="entry name" value="Methyltransf_12"/>
</dbReference>
<dbReference type="RefSeq" id="WP_033433567.1">
    <property type="nucleotide sequence ID" value="NZ_CP034550.1"/>
</dbReference>
<feature type="domain" description="Methyltransferase type 12" evidence="1">
    <location>
        <begin position="173"/>
        <end position="277"/>
    </location>
</feature>
<dbReference type="Proteomes" id="UP000325787">
    <property type="component" value="Chromosome"/>
</dbReference>
<reference evidence="3" key="1">
    <citation type="journal article" date="2021" name="Curr. Microbiol.">
        <title>Complete genome of nocamycin-producing strain Saccharothrix syringae NRRL B-16468 reveals the biosynthetic potential for secondary metabolites.</title>
        <authorList>
            <person name="Mo X."/>
            <person name="Yang S."/>
        </authorList>
    </citation>
    <scope>NUCLEOTIDE SEQUENCE [LARGE SCALE GENOMIC DNA]</scope>
    <source>
        <strain evidence="3">ATCC 51364 / DSM 43886 / JCM 6844 / KCTC 9398 / NBRC 14523 / NRRL B-16468 / INA 2240</strain>
    </source>
</reference>
<keyword evidence="2" id="KW-0808">Transferase</keyword>
<name>A0A5Q0H3U0_SACSY</name>
<dbReference type="GO" id="GO:0008168">
    <property type="term" value="F:methyltransferase activity"/>
    <property type="evidence" value="ECO:0007669"/>
    <property type="project" value="UniProtKB-KW"/>
</dbReference>
<dbReference type="Pfam" id="PF08242">
    <property type="entry name" value="Methyltransf_12"/>
    <property type="match status" value="1"/>
</dbReference>
<dbReference type="SUPFAM" id="SSF53335">
    <property type="entry name" value="S-adenosyl-L-methionine-dependent methyltransferases"/>
    <property type="match status" value="1"/>
</dbReference>
<dbReference type="AlphaFoldDB" id="A0A5Q0H3U0"/>
<gene>
    <name evidence="2" type="ORF">EKG83_25880</name>
</gene>